<dbReference type="OrthoDB" id="5340910at2759"/>
<feature type="compositionally biased region" description="Low complexity" evidence="3">
    <location>
        <begin position="211"/>
        <end position="224"/>
    </location>
</feature>
<evidence type="ECO:0000256" key="3">
    <source>
        <dbReference type="SAM" id="MobiDB-lite"/>
    </source>
</evidence>
<evidence type="ECO:0000313" key="7">
    <source>
        <dbReference type="Proteomes" id="UP000269721"/>
    </source>
</evidence>
<dbReference type="InterPro" id="IPR006583">
    <property type="entry name" value="PAN-3_domain"/>
</dbReference>
<dbReference type="Gene3D" id="2.30.30.40">
    <property type="entry name" value="SH3 Domains"/>
    <property type="match status" value="1"/>
</dbReference>
<evidence type="ECO:0000259" key="5">
    <source>
        <dbReference type="PROSITE" id="PS50002"/>
    </source>
</evidence>
<feature type="transmembrane region" description="Helical" evidence="4">
    <location>
        <begin position="254"/>
        <end position="275"/>
    </location>
</feature>
<dbReference type="AlphaFoldDB" id="A0A4P9VZR3"/>
<accession>A0A4P9VZR3</accession>
<keyword evidence="4" id="KW-0472">Membrane</keyword>
<dbReference type="Pfam" id="PF00018">
    <property type="entry name" value="SH3_1"/>
    <property type="match status" value="1"/>
</dbReference>
<keyword evidence="7" id="KW-1185">Reference proteome</keyword>
<feature type="compositionally biased region" description="Low complexity" evidence="3">
    <location>
        <begin position="157"/>
        <end position="204"/>
    </location>
</feature>
<feature type="region of interest" description="Disordered" evidence="3">
    <location>
        <begin position="157"/>
        <end position="252"/>
    </location>
</feature>
<name>A0A4P9VZR3_9FUNG</name>
<dbReference type="Proteomes" id="UP000269721">
    <property type="component" value="Unassembled WGS sequence"/>
</dbReference>
<dbReference type="InterPro" id="IPR036028">
    <property type="entry name" value="SH3-like_dom_sf"/>
</dbReference>
<reference evidence="7" key="1">
    <citation type="journal article" date="2018" name="Nat. Microbiol.">
        <title>Leveraging single-cell genomics to expand the fungal tree of life.</title>
        <authorList>
            <person name="Ahrendt S.R."/>
            <person name="Quandt C.A."/>
            <person name="Ciobanu D."/>
            <person name="Clum A."/>
            <person name="Salamov A."/>
            <person name="Andreopoulos B."/>
            <person name="Cheng J.F."/>
            <person name="Woyke T."/>
            <person name="Pelin A."/>
            <person name="Henrissat B."/>
            <person name="Reynolds N.K."/>
            <person name="Benny G.L."/>
            <person name="Smith M.E."/>
            <person name="James T.Y."/>
            <person name="Grigoriev I.V."/>
        </authorList>
    </citation>
    <scope>NUCLEOTIDE SEQUENCE [LARGE SCALE GENOMIC DNA]</scope>
</reference>
<evidence type="ECO:0000256" key="1">
    <source>
        <dbReference type="ARBA" id="ARBA00022443"/>
    </source>
</evidence>
<evidence type="ECO:0000256" key="4">
    <source>
        <dbReference type="SAM" id="Phobius"/>
    </source>
</evidence>
<feature type="compositionally biased region" description="Polar residues" evidence="3">
    <location>
        <begin position="225"/>
        <end position="234"/>
    </location>
</feature>
<keyword evidence="1 2" id="KW-0728">SH3 domain</keyword>
<organism evidence="6 7">
    <name type="scientific">Blyttiomyces helicus</name>
    <dbReference type="NCBI Taxonomy" id="388810"/>
    <lineage>
        <taxon>Eukaryota</taxon>
        <taxon>Fungi</taxon>
        <taxon>Fungi incertae sedis</taxon>
        <taxon>Chytridiomycota</taxon>
        <taxon>Chytridiomycota incertae sedis</taxon>
        <taxon>Chytridiomycetes</taxon>
        <taxon>Chytridiomycetes incertae sedis</taxon>
        <taxon>Blyttiomyces</taxon>
    </lineage>
</organism>
<feature type="domain" description="SH3" evidence="5">
    <location>
        <begin position="361"/>
        <end position="422"/>
    </location>
</feature>
<proteinExistence type="predicted"/>
<dbReference type="InterPro" id="IPR001452">
    <property type="entry name" value="SH3_domain"/>
</dbReference>
<dbReference type="SMART" id="SM00326">
    <property type="entry name" value="SH3"/>
    <property type="match status" value="1"/>
</dbReference>
<keyword evidence="4" id="KW-0812">Transmembrane</keyword>
<dbReference type="Pfam" id="PF08277">
    <property type="entry name" value="PAN_3"/>
    <property type="match status" value="1"/>
</dbReference>
<sequence length="425" mass="43564">MSGDLDGHFMLFGNDPEPNIASPTACEAACVQQCSTGGGNSGKQCFWFKWKLSPPTCWLQQPDSAPSSMLFVKATNLTVPGATFALTSGNENELFLGNSSGPYSECVDSCEDNNACVFASWMSSTCTLIKFSTPGEASGVVTGFSFVFPALVSPAPPSASTSSASQPTVPTAPSNSNTLPTSTSSSSTSSSSATSISSIPESTMPLPPASTLPLSTSSASGTPTMTTGNLPSAQTPSASSLPDSTSSSSGTSTAGIAAGCISGGILIAVGATLLLRYCRRKRKPSASTPADPAYFPPRLTMSPARQDTPVIIAEQDSFSIPPAYGSVPASPVEIFAAHRVLPHDGHASAREEVAFMEGEGVPGNIAVARADHTPKQEDELALCVGDKVDVVQVLGNGWASGRRVADGQVGLFPYAAVTSTRAFDP</sequence>
<dbReference type="EMBL" id="ML001373">
    <property type="protein sequence ID" value="RKO83326.1"/>
    <property type="molecule type" value="Genomic_DNA"/>
</dbReference>
<evidence type="ECO:0000256" key="2">
    <source>
        <dbReference type="PROSITE-ProRule" id="PRU00192"/>
    </source>
</evidence>
<keyword evidence="4" id="KW-1133">Transmembrane helix</keyword>
<feature type="compositionally biased region" description="Low complexity" evidence="3">
    <location>
        <begin position="235"/>
        <end position="252"/>
    </location>
</feature>
<dbReference type="SUPFAM" id="SSF50044">
    <property type="entry name" value="SH3-domain"/>
    <property type="match status" value="1"/>
</dbReference>
<dbReference type="PROSITE" id="PS50002">
    <property type="entry name" value="SH3"/>
    <property type="match status" value="1"/>
</dbReference>
<protein>
    <recommendedName>
        <fullName evidence="5">SH3 domain-containing protein</fullName>
    </recommendedName>
</protein>
<gene>
    <name evidence="6" type="ORF">BDK51DRAFT_38661</name>
</gene>
<evidence type="ECO:0000313" key="6">
    <source>
        <dbReference type="EMBL" id="RKO83326.1"/>
    </source>
</evidence>